<dbReference type="RefSeq" id="WP_021200743.1">
    <property type="nucleotide sequence ID" value="NZ_ATAO01000206.1"/>
</dbReference>
<organism evidence="3 4">
    <name type="scientific">Microbacterium maritypicum MF109</name>
    <dbReference type="NCBI Taxonomy" id="1333857"/>
    <lineage>
        <taxon>Bacteria</taxon>
        <taxon>Bacillati</taxon>
        <taxon>Actinomycetota</taxon>
        <taxon>Actinomycetes</taxon>
        <taxon>Micrococcales</taxon>
        <taxon>Microbacteriaceae</taxon>
        <taxon>Microbacterium</taxon>
    </lineage>
</organism>
<name>T5KGQ7_MICMQ</name>
<sequence>MSGYQVLEIGSLDEWRTHHGGFDAARSRDGRRVVDHELTMQYIGMTANALEPGEEAGYWHVHRKIEEVYVFLGGRGQMGLDDDVVEVGPGTVIRVGQGVARTWRARPDSPGELRWLCLRAGGEELPHLPDDSSRLPERPMPWSDRASTG</sequence>
<dbReference type="Gene3D" id="2.60.120.10">
    <property type="entry name" value="Jelly Rolls"/>
    <property type="match status" value="1"/>
</dbReference>
<dbReference type="InterPro" id="IPR013096">
    <property type="entry name" value="Cupin_2"/>
</dbReference>
<dbReference type="InterPro" id="IPR011051">
    <property type="entry name" value="RmlC_Cupin_sf"/>
</dbReference>
<feature type="domain" description="Cupin type-2" evidence="2">
    <location>
        <begin position="50"/>
        <end position="115"/>
    </location>
</feature>
<dbReference type="EMBL" id="ATAO01000206">
    <property type="protein sequence ID" value="EQM74654.1"/>
    <property type="molecule type" value="Genomic_DNA"/>
</dbReference>
<protein>
    <recommendedName>
        <fullName evidence="2">Cupin type-2 domain-containing protein</fullName>
    </recommendedName>
</protein>
<feature type="region of interest" description="Disordered" evidence="1">
    <location>
        <begin position="126"/>
        <end position="149"/>
    </location>
</feature>
<feature type="compositionally biased region" description="Basic and acidic residues" evidence="1">
    <location>
        <begin position="126"/>
        <end position="137"/>
    </location>
</feature>
<dbReference type="PATRIC" id="fig|1333857.3.peg.2807"/>
<reference evidence="3 4" key="1">
    <citation type="journal article" date="2013" name="Genome Announc.">
        <title>Whole-genome sequences of five oyster-associated bacteria show potential for crude oil hydrocarbon degradation.</title>
        <authorList>
            <person name="Chauhan A."/>
            <person name="Green S."/>
            <person name="Pathak A."/>
            <person name="Thomas J."/>
            <person name="Venkatramanan R."/>
        </authorList>
    </citation>
    <scope>NUCLEOTIDE SEQUENCE [LARGE SCALE GENOMIC DNA]</scope>
    <source>
        <strain evidence="3 4">MF109</strain>
    </source>
</reference>
<gene>
    <name evidence="3" type="ORF">L687_04130</name>
</gene>
<dbReference type="InterPro" id="IPR014710">
    <property type="entry name" value="RmlC-like_jellyroll"/>
</dbReference>
<evidence type="ECO:0000256" key="1">
    <source>
        <dbReference type="SAM" id="MobiDB-lite"/>
    </source>
</evidence>
<dbReference type="SUPFAM" id="SSF51182">
    <property type="entry name" value="RmlC-like cupins"/>
    <property type="match status" value="1"/>
</dbReference>
<accession>T5KGQ7</accession>
<dbReference type="Pfam" id="PF07883">
    <property type="entry name" value="Cupin_2"/>
    <property type="match status" value="1"/>
</dbReference>
<evidence type="ECO:0000313" key="4">
    <source>
        <dbReference type="Proteomes" id="UP000016033"/>
    </source>
</evidence>
<evidence type="ECO:0000313" key="3">
    <source>
        <dbReference type="EMBL" id="EQM74654.1"/>
    </source>
</evidence>
<comment type="caution">
    <text evidence="3">The sequence shown here is derived from an EMBL/GenBank/DDBJ whole genome shotgun (WGS) entry which is preliminary data.</text>
</comment>
<dbReference type="Proteomes" id="UP000016033">
    <property type="component" value="Unassembled WGS sequence"/>
</dbReference>
<proteinExistence type="predicted"/>
<dbReference type="AlphaFoldDB" id="T5KGQ7"/>
<evidence type="ECO:0000259" key="2">
    <source>
        <dbReference type="Pfam" id="PF07883"/>
    </source>
</evidence>